<dbReference type="GO" id="GO:0016491">
    <property type="term" value="F:oxidoreductase activity"/>
    <property type="evidence" value="ECO:0007669"/>
    <property type="project" value="UniProtKB-KW"/>
</dbReference>
<dbReference type="RefSeq" id="WP_379860588.1">
    <property type="nucleotide sequence ID" value="NZ_JBHMFC010000020.1"/>
</dbReference>
<feature type="chain" id="PRO_5047302006" evidence="1">
    <location>
        <begin position="20"/>
        <end position="209"/>
    </location>
</feature>
<evidence type="ECO:0000313" key="2">
    <source>
        <dbReference type="EMBL" id="MFB9056390.1"/>
    </source>
</evidence>
<sequence length="209" mass="23639">MNRRTALKNLTMGLGYAVAAPTIMNILASCTAETKSWTPVFLSEDEKVMVTHLVDIIIPETETPGALAVNVPQFIDLMYQNLEKEDNQKLFKQGANLFANKFETKFNTPISKGNKNDIAVLVSEYFNLSHEDSQFVLHQQKLAIQDIPAENIKHYTLYKFLLSVRYYALFGYYTSEKIGKEVLVYDPIPGAYHGCVSLDETTNGKTWTL</sequence>
<protein>
    <submittedName>
        <fullName evidence="2">Gluconate 2-dehydrogenase subunit 3 family protein</fullName>
        <ecNumber evidence="2">1.-.-.-</ecNumber>
    </submittedName>
</protein>
<reference evidence="2 3" key="1">
    <citation type="submission" date="2024-09" db="EMBL/GenBank/DDBJ databases">
        <authorList>
            <person name="Sun Q."/>
            <person name="Mori K."/>
        </authorList>
    </citation>
    <scope>NUCLEOTIDE SEQUENCE [LARGE SCALE GENOMIC DNA]</scope>
    <source>
        <strain evidence="2 3">CECT 8622</strain>
    </source>
</reference>
<gene>
    <name evidence="2" type="ORF">ACFFU9_06490</name>
</gene>
<evidence type="ECO:0000256" key="1">
    <source>
        <dbReference type="SAM" id="SignalP"/>
    </source>
</evidence>
<dbReference type="EC" id="1.-.-.-" evidence="2"/>
<dbReference type="EMBL" id="JBHMFC010000020">
    <property type="protein sequence ID" value="MFB9056390.1"/>
    <property type="molecule type" value="Genomic_DNA"/>
</dbReference>
<organism evidence="2 3">
    <name type="scientific">Mariniflexile ostreae</name>
    <dbReference type="NCBI Taxonomy" id="1520892"/>
    <lineage>
        <taxon>Bacteria</taxon>
        <taxon>Pseudomonadati</taxon>
        <taxon>Bacteroidota</taxon>
        <taxon>Flavobacteriia</taxon>
        <taxon>Flavobacteriales</taxon>
        <taxon>Flavobacteriaceae</taxon>
        <taxon>Mariniflexile</taxon>
    </lineage>
</organism>
<dbReference type="Proteomes" id="UP001589585">
    <property type="component" value="Unassembled WGS sequence"/>
</dbReference>
<keyword evidence="2" id="KW-0560">Oxidoreductase</keyword>
<accession>A0ABV5FAD6</accession>
<keyword evidence="1" id="KW-0732">Signal</keyword>
<keyword evidence="3" id="KW-1185">Reference proteome</keyword>
<evidence type="ECO:0000313" key="3">
    <source>
        <dbReference type="Proteomes" id="UP001589585"/>
    </source>
</evidence>
<dbReference type="InterPro" id="IPR027056">
    <property type="entry name" value="Gluconate_2DH_su3"/>
</dbReference>
<dbReference type="PROSITE" id="PS51257">
    <property type="entry name" value="PROKAR_LIPOPROTEIN"/>
    <property type="match status" value="1"/>
</dbReference>
<name>A0ABV5FAD6_9FLAO</name>
<dbReference type="Pfam" id="PF13618">
    <property type="entry name" value="Gluconate_2-dh3"/>
    <property type="match status" value="1"/>
</dbReference>
<proteinExistence type="predicted"/>
<feature type="signal peptide" evidence="1">
    <location>
        <begin position="1"/>
        <end position="19"/>
    </location>
</feature>
<comment type="caution">
    <text evidence="2">The sequence shown here is derived from an EMBL/GenBank/DDBJ whole genome shotgun (WGS) entry which is preliminary data.</text>
</comment>